<keyword evidence="2" id="KW-1185">Reference proteome</keyword>
<gene>
    <name evidence="1" type="ORF">BN1708_018128</name>
</gene>
<name>A0A0G4LSC3_VERLO</name>
<organism evidence="1 2">
    <name type="scientific">Verticillium longisporum</name>
    <name type="common">Verticillium dahliae var. longisporum</name>
    <dbReference type="NCBI Taxonomy" id="100787"/>
    <lineage>
        <taxon>Eukaryota</taxon>
        <taxon>Fungi</taxon>
        <taxon>Dikarya</taxon>
        <taxon>Ascomycota</taxon>
        <taxon>Pezizomycotina</taxon>
        <taxon>Sordariomycetes</taxon>
        <taxon>Hypocreomycetidae</taxon>
        <taxon>Glomerellales</taxon>
        <taxon>Plectosphaerellaceae</taxon>
        <taxon>Verticillium</taxon>
    </lineage>
</organism>
<reference evidence="1 2" key="1">
    <citation type="submission" date="2015-05" db="EMBL/GenBank/DDBJ databases">
        <authorList>
            <person name="Wang D.B."/>
            <person name="Wang M."/>
        </authorList>
    </citation>
    <scope>NUCLEOTIDE SEQUENCE [LARGE SCALE GENOMIC DNA]</scope>
    <source>
        <strain evidence="1">VL1</strain>
    </source>
</reference>
<dbReference type="Proteomes" id="UP000044602">
    <property type="component" value="Unassembled WGS sequence"/>
</dbReference>
<dbReference type="EMBL" id="CVQH01018058">
    <property type="protein sequence ID" value="CRK24981.1"/>
    <property type="molecule type" value="Genomic_DNA"/>
</dbReference>
<protein>
    <submittedName>
        <fullName evidence="1">Uncharacterized protein</fullName>
    </submittedName>
</protein>
<evidence type="ECO:0000313" key="1">
    <source>
        <dbReference type="EMBL" id="CRK24981.1"/>
    </source>
</evidence>
<evidence type="ECO:0000313" key="2">
    <source>
        <dbReference type="Proteomes" id="UP000044602"/>
    </source>
</evidence>
<sequence>CPRPLRQDRPQDRRELPCSCHWREGLWLRGI</sequence>
<feature type="non-terminal residue" evidence="1">
    <location>
        <position position="1"/>
    </location>
</feature>
<proteinExistence type="predicted"/>
<dbReference type="AlphaFoldDB" id="A0A0G4LSC3"/>
<accession>A0A0G4LSC3</accession>